<protein>
    <submittedName>
        <fullName evidence="2">Uncharacterized protein</fullName>
    </submittedName>
</protein>
<keyword evidence="2" id="KW-0614">Plasmid</keyword>
<proteinExistence type="predicted"/>
<dbReference type="EMBL" id="CP032610">
    <property type="protein sequence ID" value="AYF84990.1"/>
    <property type="molecule type" value="Genomic_DNA"/>
</dbReference>
<evidence type="ECO:0000313" key="1">
    <source>
        <dbReference type="EMBL" id="AYF84990.1"/>
    </source>
</evidence>
<evidence type="ECO:0000313" key="2">
    <source>
        <dbReference type="EMBL" id="AYF85062.1"/>
    </source>
</evidence>
<name>A0A9W3VGS2_BACTU</name>
<dbReference type="AlphaFoldDB" id="A0A9W3VGS2"/>
<geneLocation type="plasmid" evidence="2 3">
    <name>p.3</name>
</geneLocation>
<organism evidence="2 3">
    <name type="scientific">Bacillus thuringiensis</name>
    <dbReference type="NCBI Taxonomy" id="1428"/>
    <lineage>
        <taxon>Bacteria</taxon>
        <taxon>Bacillati</taxon>
        <taxon>Bacillota</taxon>
        <taxon>Bacilli</taxon>
        <taxon>Bacillales</taxon>
        <taxon>Bacillaceae</taxon>
        <taxon>Bacillus</taxon>
        <taxon>Bacillus cereus group</taxon>
    </lineage>
</organism>
<dbReference type="Proteomes" id="UP000269847">
    <property type="component" value="Plasmid p.3"/>
</dbReference>
<evidence type="ECO:0000313" key="3">
    <source>
        <dbReference type="Proteomes" id="UP000269847"/>
    </source>
</evidence>
<dbReference type="RefSeq" id="WP_061885280.1">
    <property type="nucleotide sequence ID" value="NZ_CP014286.1"/>
</dbReference>
<accession>A0A9W3VGS2</accession>
<dbReference type="EMBL" id="CP032610">
    <property type="protein sequence ID" value="AYF85062.1"/>
    <property type="molecule type" value="Genomic_DNA"/>
</dbReference>
<reference evidence="2 3" key="1">
    <citation type="submission" date="2018-09" db="EMBL/GenBank/DDBJ databases">
        <title>Complete genome of Bacillus thuringiensis strain QZL38.</title>
        <authorList>
            <person name="Song F."/>
        </authorList>
    </citation>
    <scope>NUCLEOTIDE SEQUENCE [LARGE SCALE GENOMIC DNA]</scope>
    <source>
        <strain evidence="2 3">QZL38</strain>
        <plasmid evidence="2 3">p.3</plasmid>
    </source>
</reference>
<sequence length="215" mass="25355">MRKLLAVEKSEREWFVDFRKTAEFAEALAFVWRNGHISSGSFILSDDSFEYINRFATLVNTTVRSNSDRTLNIGYWYCSLGMNHPFIKEIIKMGWKSGSRYERDYPQGDLNDTAFIKAYINIRHDLSRKKSNGRRGTYFAPRLRIYGSEQVLRRINQHFHEIIGTKIKSVQLESKKKNIKTINYQSVEEVQKILEYVGAFESLERFYAFELGYQE</sequence>
<gene>
    <name evidence="1" type="ORF">D7J84_28635</name>
    <name evidence="2" type="ORF">D7J84_29010</name>
</gene>